<dbReference type="EMBL" id="JAAAWP010000001">
    <property type="protein sequence ID" value="NDW20324.1"/>
    <property type="molecule type" value="Genomic_DNA"/>
</dbReference>
<accession>A0A6L9MQ36</accession>
<name>A0A6L9MQ36_9ALTE</name>
<dbReference type="InterPro" id="IPR021431">
    <property type="entry name" value="DUF3080"/>
</dbReference>
<comment type="caution">
    <text evidence="1">The sequence shown here is derived from an EMBL/GenBank/DDBJ whole genome shotgun (WGS) entry which is preliminary data.</text>
</comment>
<proteinExistence type="predicted"/>
<reference evidence="1 2" key="1">
    <citation type="submission" date="2020-01" db="EMBL/GenBank/DDBJ databases">
        <title>Genomes of bacteria type strains.</title>
        <authorList>
            <person name="Chen J."/>
            <person name="Zhu S."/>
            <person name="Yang J."/>
        </authorList>
    </citation>
    <scope>NUCLEOTIDE SEQUENCE [LARGE SCALE GENOMIC DNA]</scope>
    <source>
        <strain evidence="1 2">LMG 22958</strain>
    </source>
</reference>
<dbReference type="Proteomes" id="UP000478837">
    <property type="component" value="Unassembled WGS sequence"/>
</dbReference>
<dbReference type="AlphaFoldDB" id="A0A6L9MQ36"/>
<gene>
    <name evidence="1" type="ORF">GTW09_02105</name>
</gene>
<evidence type="ECO:0000313" key="1">
    <source>
        <dbReference type="EMBL" id="NDW20324.1"/>
    </source>
</evidence>
<protein>
    <submittedName>
        <fullName evidence="1">DUF3080 family protein</fullName>
    </submittedName>
</protein>
<sequence length="373" mass="41976">MPCPLWFTRNTQHCFTQTVCSKKHVIQAGKTKRSTLFTGVAVLALTVLTGCFGQNTVKDSLNDYQSRLSRVLETPLTEPRVAALPRLAEGSKLKHHIEGLSINLREFYAIQDCELGRVVAERNTSLGKSQLPSQRLVYESKLLSVFSSCEEALRETDEALADTLADWKQAKAADYMKSWANLIQTSKEMRLGLNSPERLLARENNKDAQASINSLYFLDDLLSSDALAESVDSSELETQLKIILSARLPASLWQTQNTLAAVLPPLTAELTPALDKIACVDGRPSDTAKILRNVFYLFFIEEIQPVGSLVNNYHYKLTPLWEKWQQNPALHPLFKDYLYQQSVEGFDKYSKAMQSHVSMWQQFLGRCNLSPVA</sequence>
<evidence type="ECO:0000313" key="2">
    <source>
        <dbReference type="Proteomes" id="UP000478837"/>
    </source>
</evidence>
<dbReference type="Pfam" id="PF11279">
    <property type="entry name" value="DUF3080"/>
    <property type="match status" value="1"/>
</dbReference>
<organism evidence="1 2">
    <name type="scientific">Alteromonas hispanica</name>
    <dbReference type="NCBI Taxonomy" id="315421"/>
    <lineage>
        <taxon>Bacteria</taxon>
        <taxon>Pseudomonadati</taxon>
        <taxon>Pseudomonadota</taxon>
        <taxon>Gammaproteobacteria</taxon>
        <taxon>Alteromonadales</taxon>
        <taxon>Alteromonadaceae</taxon>
        <taxon>Alteromonas/Salinimonas group</taxon>
        <taxon>Alteromonas</taxon>
    </lineage>
</organism>
<keyword evidence="2" id="KW-1185">Reference proteome</keyword>